<feature type="region of interest" description="Disordered" evidence="1">
    <location>
        <begin position="374"/>
        <end position="403"/>
    </location>
</feature>
<feature type="compositionally biased region" description="Basic and acidic residues" evidence="1">
    <location>
        <begin position="375"/>
        <end position="386"/>
    </location>
</feature>
<organism evidence="3 4">
    <name type="scientific">Bifidobacterium pseudolongum PV8-2</name>
    <dbReference type="NCBI Taxonomy" id="1447715"/>
    <lineage>
        <taxon>Bacteria</taxon>
        <taxon>Bacillati</taxon>
        <taxon>Actinomycetota</taxon>
        <taxon>Actinomycetes</taxon>
        <taxon>Bifidobacteriales</taxon>
        <taxon>Bifidobacteriaceae</taxon>
        <taxon>Bifidobacterium</taxon>
    </lineage>
</organism>
<accession>A0A0A7IAG3</accession>
<gene>
    <name evidence="3" type="ORF">AH67_04170</name>
</gene>
<protein>
    <recommendedName>
        <fullName evidence="5">Multiple sugar-binding periplasmic protein</fullName>
    </recommendedName>
</protein>
<dbReference type="KEGG" id="bpsp:AH67_04170"/>
<evidence type="ECO:0000313" key="3">
    <source>
        <dbReference type="EMBL" id="AIZ16225.1"/>
    </source>
</evidence>
<evidence type="ECO:0000256" key="1">
    <source>
        <dbReference type="SAM" id="MobiDB-lite"/>
    </source>
</evidence>
<dbReference type="SUPFAM" id="SSF53822">
    <property type="entry name" value="Periplasmic binding protein-like I"/>
    <property type="match status" value="1"/>
</dbReference>
<feature type="signal peptide" evidence="2">
    <location>
        <begin position="1"/>
        <end position="27"/>
    </location>
</feature>
<proteinExistence type="predicted"/>
<evidence type="ECO:0000256" key="2">
    <source>
        <dbReference type="SAM" id="SignalP"/>
    </source>
</evidence>
<dbReference type="Proteomes" id="UP000030636">
    <property type="component" value="Chromosome"/>
</dbReference>
<dbReference type="HOGENOM" id="CLU_534930_0_0_11"/>
<dbReference type="AlphaFoldDB" id="A0A0A7IAG3"/>
<dbReference type="STRING" id="1447715.AH67_04170"/>
<keyword evidence="4" id="KW-1185">Reference proteome</keyword>
<dbReference type="Gene3D" id="3.40.50.2300">
    <property type="match status" value="1"/>
</dbReference>
<evidence type="ECO:0000313" key="4">
    <source>
        <dbReference type="Proteomes" id="UP000030636"/>
    </source>
</evidence>
<keyword evidence="2" id="KW-0732">Signal</keyword>
<feature type="chain" id="PRO_5038769865" description="Multiple sugar-binding periplasmic protein" evidence="2">
    <location>
        <begin position="28"/>
        <end position="504"/>
    </location>
</feature>
<sequence length="504" mass="53992">MVGIHSSSTTRRLLAATACLCMALPLAACGSGASPVPTSTTTVAGETRFTGSVALFLPNDGFTVSQDVPLNSWHDFADATKDSLEDRGFEADHVQTHADSDLERQSHRIQDYVVDALDGSTDGSSADPEAQSTTLVVAPAAPMTDTVKRYGDYVTQSLAEENATDESLDESLSRMTRALGLAKKAGMHVVVVATPLPGFTPDAFVSLCSAREIGRLQARQLVSKLQLDSASRYNPKYIEILLPYDADADYPQLDEAFAREAFNGVWEVIGPYFRSGVVLSPSMRTTASTTVQDWRDVTIKATDADSIEMEFRRRLGRPANGQGHVRIDGVIAMNDYVANGVVKGLTALKYTGSAADVNPSITIGDIVGNIAGRQDLQKNRVPDPKRAPSLSTPEEVRQENQKAQNRWPIVTGFGAYISAMPNIVNGKQWATGLVDRVASAADLARICAAFARGDSLNGLDFVSVQDLYGQNVPTMSLPLLSVSAGNMKTELIDPGYITLAEAGL</sequence>
<name>A0A0A7IAG3_9BIFI</name>
<dbReference type="EMBL" id="CP007457">
    <property type="protein sequence ID" value="AIZ16225.1"/>
    <property type="molecule type" value="Genomic_DNA"/>
</dbReference>
<evidence type="ECO:0008006" key="5">
    <source>
        <dbReference type="Google" id="ProtNLM"/>
    </source>
</evidence>
<reference evidence="3 4" key="1">
    <citation type="journal article" date="2015" name="Genome Announc.">
        <title>Bifidobacterium pseudolongum Strain PV8-2, Isolated from a Stool Sample of an Anemic Kenyan Infant.</title>
        <authorList>
            <person name="Vazquez-Gutierrez P."/>
            <person name="Lacroix C."/>
            <person name="Chassard C."/>
            <person name="Klumpp J."/>
            <person name="Stevens M.J."/>
            <person name="Jans C."/>
        </authorList>
    </citation>
    <scope>NUCLEOTIDE SEQUENCE [LARGE SCALE GENOMIC DNA]</scope>
    <source>
        <strain evidence="3 4">PV8-2</strain>
    </source>
</reference>
<dbReference type="InterPro" id="IPR028082">
    <property type="entry name" value="Peripla_BP_I"/>
</dbReference>